<evidence type="ECO:0000256" key="1">
    <source>
        <dbReference type="SAM" id="Coils"/>
    </source>
</evidence>
<name>A0AAN8J7G2_PATCE</name>
<organism evidence="2 3">
    <name type="scientific">Patella caerulea</name>
    <name type="common">Rayed Mediterranean limpet</name>
    <dbReference type="NCBI Taxonomy" id="87958"/>
    <lineage>
        <taxon>Eukaryota</taxon>
        <taxon>Metazoa</taxon>
        <taxon>Spiralia</taxon>
        <taxon>Lophotrochozoa</taxon>
        <taxon>Mollusca</taxon>
        <taxon>Gastropoda</taxon>
        <taxon>Patellogastropoda</taxon>
        <taxon>Patelloidea</taxon>
        <taxon>Patellidae</taxon>
        <taxon>Patella</taxon>
    </lineage>
</organism>
<proteinExistence type="predicted"/>
<sequence>MSSGVSSVNTRSQSQITIKDAFKSPENQSTWNMEKVGLSIERLSIKIDETAKENRDNIKELAGTIDRLRKEVDNKLEDIVKKQTETEKSVDFCYKKLEDMNIETSNRIEDIKERMILAEKHDRKYNLLIYGVKFDKKEDITNVVHSFLIYQLGIDKEIVSSMLLGNVHRLQKHKESTAPPGIIVKFLKHNDKELVLSRTHQLPKGYRVLQDLPVTMKMERHRLAGKAFEIRRDQKLKTRIIDSGTSMILQTRKDLNDKWKTYKH</sequence>
<protein>
    <submittedName>
        <fullName evidence="2">Uncharacterized protein</fullName>
    </submittedName>
</protein>
<dbReference type="Proteomes" id="UP001347796">
    <property type="component" value="Unassembled WGS sequence"/>
</dbReference>
<keyword evidence="3" id="KW-1185">Reference proteome</keyword>
<evidence type="ECO:0000313" key="3">
    <source>
        <dbReference type="Proteomes" id="UP001347796"/>
    </source>
</evidence>
<dbReference type="EMBL" id="JAZGQO010000013">
    <property type="protein sequence ID" value="KAK6171901.1"/>
    <property type="molecule type" value="Genomic_DNA"/>
</dbReference>
<dbReference type="AlphaFoldDB" id="A0AAN8J7G2"/>
<reference evidence="2 3" key="1">
    <citation type="submission" date="2024-01" db="EMBL/GenBank/DDBJ databases">
        <title>The genome of the rayed Mediterranean limpet Patella caerulea (Linnaeus, 1758).</title>
        <authorList>
            <person name="Anh-Thu Weber A."/>
            <person name="Halstead-Nussloch G."/>
        </authorList>
    </citation>
    <scope>NUCLEOTIDE SEQUENCE [LARGE SCALE GENOMIC DNA]</scope>
    <source>
        <strain evidence="2">AATW-2023a</strain>
        <tissue evidence="2">Whole specimen</tissue>
    </source>
</reference>
<accession>A0AAN8J7G2</accession>
<dbReference type="Gene3D" id="3.30.70.1820">
    <property type="entry name" value="L1 transposable element, RRM domain"/>
    <property type="match status" value="1"/>
</dbReference>
<feature type="coiled-coil region" evidence="1">
    <location>
        <begin position="51"/>
        <end position="114"/>
    </location>
</feature>
<comment type="caution">
    <text evidence="2">The sequence shown here is derived from an EMBL/GenBank/DDBJ whole genome shotgun (WGS) entry which is preliminary data.</text>
</comment>
<gene>
    <name evidence="2" type="ORF">SNE40_018324</name>
</gene>
<keyword evidence="1" id="KW-0175">Coiled coil</keyword>
<evidence type="ECO:0000313" key="2">
    <source>
        <dbReference type="EMBL" id="KAK6171901.1"/>
    </source>
</evidence>